<organism evidence="2 3">
    <name type="scientific">Cognatishimia maritima</name>
    <dbReference type="NCBI Taxonomy" id="870908"/>
    <lineage>
        <taxon>Bacteria</taxon>
        <taxon>Pseudomonadati</taxon>
        <taxon>Pseudomonadota</taxon>
        <taxon>Alphaproteobacteria</taxon>
        <taxon>Rhodobacterales</taxon>
        <taxon>Paracoccaceae</taxon>
        <taxon>Cognatishimia</taxon>
    </lineage>
</organism>
<dbReference type="AlphaFoldDB" id="A0A1M5PGV1"/>
<dbReference type="GO" id="GO:0016747">
    <property type="term" value="F:acyltransferase activity, transferring groups other than amino-acyl groups"/>
    <property type="evidence" value="ECO:0007669"/>
    <property type="project" value="InterPro"/>
</dbReference>
<protein>
    <submittedName>
        <fullName evidence="2">L-amino acid N-acyltransferase YncA</fullName>
    </submittedName>
</protein>
<keyword evidence="2" id="KW-0808">Transferase</keyword>
<keyword evidence="2" id="KW-0012">Acyltransferase</keyword>
<evidence type="ECO:0000259" key="1">
    <source>
        <dbReference type="PROSITE" id="PS51186"/>
    </source>
</evidence>
<dbReference type="Pfam" id="PF00583">
    <property type="entry name" value="Acetyltransf_1"/>
    <property type="match status" value="1"/>
</dbReference>
<evidence type="ECO:0000313" key="3">
    <source>
        <dbReference type="Proteomes" id="UP000184211"/>
    </source>
</evidence>
<dbReference type="EMBL" id="FQWM01000002">
    <property type="protein sequence ID" value="SHH01000.1"/>
    <property type="molecule type" value="Genomic_DNA"/>
</dbReference>
<reference evidence="3" key="1">
    <citation type="submission" date="2016-11" db="EMBL/GenBank/DDBJ databases">
        <authorList>
            <person name="Varghese N."/>
            <person name="Submissions S."/>
        </authorList>
    </citation>
    <scope>NUCLEOTIDE SEQUENCE [LARGE SCALE GENOMIC DNA]</scope>
    <source>
        <strain evidence="3">DSM 28223</strain>
    </source>
</reference>
<feature type="domain" description="N-acetyltransferase" evidence="1">
    <location>
        <begin position="4"/>
        <end position="161"/>
    </location>
</feature>
<proteinExistence type="predicted"/>
<dbReference type="Proteomes" id="UP000184211">
    <property type="component" value="Unassembled WGS sequence"/>
</dbReference>
<evidence type="ECO:0000313" key="2">
    <source>
        <dbReference type="EMBL" id="SHH01000.1"/>
    </source>
</evidence>
<dbReference type="RefSeq" id="WP_072792561.1">
    <property type="nucleotide sequence ID" value="NZ_FQWM01000002.1"/>
</dbReference>
<gene>
    <name evidence="2" type="ORF">SAMN04488044_1816</name>
</gene>
<dbReference type="OrthoDB" id="5997585at2"/>
<dbReference type="SUPFAM" id="SSF55729">
    <property type="entry name" value="Acyl-CoA N-acyltransferases (Nat)"/>
    <property type="match status" value="1"/>
</dbReference>
<name>A0A1M5PGV1_9RHOB</name>
<dbReference type="InterPro" id="IPR016181">
    <property type="entry name" value="Acyl_CoA_acyltransferase"/>
</dbReference>
<sequence>MKNITVRPAGALDCRGMADLLNDVIKIGGTTAYVTPFSTEMMKAKVKEPGTVWHVAETDAGEIVGFQWLERNPDLDKNSMSIATFTKVGATGLGIGSKLFDVTRKAAIDLGYTYIHAIIRADNDSGLTYYQSRGFEDVQRLRSQKLDDGTIVDKIVKRYRL</sequence>
<accession>A0A1M5PGV1</accession>
<dbReference type="PROSITE" id="PS51186">
    <property type="entry name" value="GNAT"/>
    <property type="match status" value="1"/>
</dbReference>
<dbReference type="Gene3D" id="3.40.630.30">
    <property type="match status" value="1"/>
</dbReference>
<dbReference type="CDD" id="cd04301">
    <property type="entry name" value="NAT_SF"/>
    <property type="match status" value="1"/>
</dbReference>
<dbReference type="STRING" id="870908.SAMN04488044_1816"/>
<keyword evidence="3" id="KW-1185">Reference proteome</keyword>
<dbReference type="InterPro" id="IPR000182">
    <property type="entry name" value="GNAT_dom"/>
</dbReference>